<reference evidence="3 4" key="1">
    <citation type="submission" date="2016-10" db="EMBL/GenBank/DDBJ databases">
        <authorList>
            <person name="Cai Z."/>
        </authorList>
    </citation>
    <scope>NUCLEOTIDE SEQUENCE [LARGE SCALE GENOMIC DNA]</scope>
</reference>
<feature type="compositionally biased region" description="Low complexity" evidence="2">
    <location>
        <begin position="234"/>
        <end position="243"/>
    </location>
</feature>
<organism evidence="3 4">
    <name type="scientific">Tetradesmus obliquus</name>
    <name type="common">Green alga</name>
    <name type="synonym">Acutodesmus obliquus</name>
    <dbReference type="NCBI Taxonomy" id="3088"/>
    <lineage>
        <taxon>Eukaryota</taxon>
        <taxon>Viridiplantae</taxon>
        <taxon>Chlorophyta</taxon>
        <taxon>core chlorophytes</taxon>
        <taxon>Chlorophyceae</taxon>
        <taxon>CS clade</taxon>
        <taxon>Sphaeropleales</taxon>
        <taxon>Scenedesmaceae</taxon>
        <taxon>Tetradesmus</taxon>
    </lineage>
</organism>
<evidence type="ECO:0000256" key="2">
    <source>
        <dbReference type="SAM" id="MobiDB-lite"/>
    </source>
</evidence>
<keyword evidence="1" id="KW-0698">rRNA processing</keyword>
<evidence type="ECO:0000313" key="3">
    <source>
        <dbReference type="EMBL" id="SZX68049.1"/>
    </source>
</evidence>
<dbReference type="EMBL" id="FNXT01000835">
    <property type="protein sequence ID" value="SZX68049.1"/>
    <property type="molecule type" value="Genomic_DNA"/>
</dbReference>
<evidence type="ECO:0000313" key="4">
    <source>
        <dbReference type="Proteomes" id="UP000256970"/>
    </source>
</evidence>
<comment type="subcellular location">
    <subcellularLocation>
        <location evidence="1">Cytoplasm</location>
    </subcellularLocation>
    <subcellularLocation>
        <location evidence="1">Nucleus</location>
        <location evidence="1">Nucleolus</location>
    </subcellularLocation>
    <subcellularLocation>
        <location evidence="1">Nucleus</location>
    </subcellularLocation>
</comment>
<feature type="compositionally biased region" description="Low complexity" evidence="2">
    <location>
        <begin position="138"/>
        <end position="155"/>
    </location>
</feature>
<dbReference type="GO" id="GO:0005737">
    <property type="term" value="C:cytoplasm"/>
    <property type="evidence" value="ECO:0007669"/>
    <property type="project" value="UniProtKB-SubCell"/>
</dbReference>
<dbReference type="GO" id="GO:0000178">
    <property type="term" value="C:exosome (RNase complex)"/>
    <property type="evidence" value="ECO:0007669"/>
    <property type="project" value="TreeGrafter"/>
</dbReference>
<sequence length="255" mass="27845">MDVPEDTLEQLRTVKAALDDLEEHMQPFLEASPKDIAAQLTPLERVKVNLALAQSVVTLYQLHRRLDAAALDKHPIQKELERLAAYERKVKKAVAADDLARLRPGTSLNIAAANRFIDAAIPDLSAEQKQALRTLGKQQQADAAAGQDAAPASAAAGGGRKRQRAEQQQQQQRDAGSASEEEVADGVDAKQQLQHQQPSSSDGSGDEKAASEKQEADKRARKQQKRQRQKQQRAQKPADAAAQEFLQEVLADIDA</sequence>
<feature type="compositionally biased region" description="Basic residues" evidence="2">
    <location>
        <begin position="219"/>
        <end position="233"/>
    </location>
</feature>
<accession>A0A383VT99</accession>
<proteinExistence type="inferred from homology"/>
<feature type="region of interest" description="Disordered" evidence="2">
    <location>
        <begin position="132"/>
        <end position="243"/>
    </location>
</feature>
<protein>
    <recommendedName>
        <fullName evidence="1">Nuclear nucleic acid-binding protein C1D</fullName>
    </recommendedName>
</protein>
<keyword evidence="1" id="KW-0539">Nucleus</keyword>
<dbReference type="InterPro" id="IPR011082">
    <property type="entry name" value="Exosome-assoc_fac/DNA_repair"/>
</dbReference>
<keyword evidence="1" id="KW-0694">RNA-binding</keyword>
<gene>
    <name evidence="3" type="ORF">BQ4739_LOCUS8374</name>
</gene>
<dbReference type="GO" id="GO:0003677">
    <property type="term" value="F:DNA binding"/>
    <property type="evidence" value="ECO:0007669"/>
    <property type="project" value="UniProtKB-KW"/>
</dbReference>
<dbReference type="AlphaFoldDB" id="A0A383VT99"/>
<dbReference type="Proteomes" id="UP000256970">
    <property type="component" value="Unassembled WGS sequence"/>
</dbReference>
<keyword evidence="1" id="KW-0238">DNA-binding</keyword>
<dbReference type="GO" id="GO:0000460">
    <property type="term" value="P:maturation of 5.8S rRNA"/>
    <property type="evidence" value="ECO:0007669"/>
    <property type="project" value="TreeGrafter"/>
</dbReference>
<feature type="compositionally biased region" description="Basic and acidic residues" evidence="2">
    <location>
        <begin position="205"/>
        <end position="218"/>
    </location>
</feature>
<name>A0A383VT99_TETOB</name>
<evidence type="ECO:0000256" key="1">
    <source>
        <dbReference type="RuleBase" id="RU368003"/>
    </source>
</evidence>
<comment type="subunit">
    <text evidence="1">Monomer and homodimer.</text>
</comment>
<dbReference type="GO" id="GO:0010468">
    <property type="term" value="P:regulation of gene expression"/>
    <property type="evidence" value="ECO:0007669"/>
    <property type="project" value="TreeGrafter"/>
</dbReference>
<feature type="compositionally biased region" description="Low complexity" evidence="2">
    <location>
        <begin position="166"/>
        <end position="178"/>
    </location>
</feature>
<keyword evidence="4" id="KW-1185">Reference proteome</keyword>
<dbReference type="PANTHER" id="PTHR15341:SF3">
    <property type="entry name" value="NUCLEAR NUCLEIC ACID-BINDING PROTEIN C1D"/>
    <property type="match status" value="1"/>
</dbReference>
<feature type="compositionally biased region" description="Polar residues" evidence="2">
    <location>
        <begin position="191"/>
        <end position="203"/>
    </location>
</feature>
<keyword evidence="1" id="KW-0963">Cytoplasm</keyword>
<dbReference type="PANTHER" id="PTHR15341">
    <property type="entry name" value="SUN-COR STEROID HORMONE RECEPTOR CO-REPRESSOR"/>
    <property type="match status" value="1"/>
</dbReference>
<dbReference type="STRING" id="3088.A0A383VT99"/>
<dbReference type="GO" id="GO:0003723">
    <property type="term" value="F:RNA binding"/>
    <property type="evidence" value="ECO:0007669"/>
    <property type="project" value="UniProtKB-UniRule"/>
</dbReference>
<comment type="similarity">
    <text evidence="1">Belongs to the C1D family.</text>
</comment>
<dbReference type="GO" id="GO:0005730">
    <property type="term" value="C:nucleolus"/>
    <property type="evidence" value="ECO:0007669"/>
    <property type="project" value="UniProtKB-SubCell"/>
</dbReference>
<comment type="function">
    <text evidence="1">Plays a role in the recruitment of the exosome to pre-rRNA to mediate the 3'-5' end processing of the 5.8S rRNA.</text>
</comment>